<protein>
    <submittedName>
        <fullName evidence="10">NCS2 family nucleobase cation symporter-2</fullName>
    </submittedName>
</protein>
<comment type="similarity">
    <text evidence="2 8">Belongs to the nucleobase:cation symporter-2 (NCS2) (TC 2.A.40) family. Azg-like subfamily.</text>
</comment>
<evidence type="ECO:0000256" key="8">
    <source>
        <dbReference type="PIRNR" id="PIRNR005353"/>
    </source>
</evidence>
<keyword evidence="6 8" id="KW-1133">Transmembrane helix</keyword>
<feature type="transmembrane region" description="Helical" evidence="9">
    <location>
        <begin position="250"/>
        <end position="274"/>
    </location>
</feature>
<feature type="transmembrane region" description="Helical" evidence="9">
    <location>
        <begin position="177"/>
        <end position="197"/>
    </location>
</feature>
<dbReference type="InterPro" id="IPR006043">
    <property type="entry name" value="NCS2"/>
</dbReference>
<feature type="transmembrane region" description="Helical" evidence="9">
    <location>
        <begin position="204"/>
        <end position="230"/>
    </location>
</feature>
<reference evidence="10 11" key="1">
    <citation type="journal article" date="2015" name="Genome Announc.">
        <title>Expanding the biotechnology potential of lactobacilli through comparative genomics of 213 strains and associated genera.</title>
        <authorList>
            <person name="Sun Z."/>
            <person name="Harris H.M."/>
            <person name="McCann A."/>
            <person name="Guo C."/>
            <person name="Argimon S."/>
            <person name="Zhang W."/>
            <person name="Yang X."/>
            <person name="Jeffery I.B."/>
            <person name="Cooney J.C."/>
            <person name="Kagawa T.F."/>
            <person name="Liu W."/>
            <person name="Song Y."/>
            <person name="Salvetti E."/>
            <person name="Wrobel A."/>
            <person name="Rasinkangas P."/>
            <person name="Parkhill J."/>
            <person name="Rea M.C."/>
            <person name="O'Sullivan O."/>
            <person name="Ritari J."/>
            <person name="Douillard F.P."/>
            <person name="Paul Ross R."/>
            <person name="Yang R."/>
            <person name="Briner A.E."/>
            <person name="Felis G.E."/>
            <person name="de Vos W.M."/>
            <person name="Barrangou R."/>
            <person name="Klaenhammer T.R."/>
            <person name="Caufield P.W."/>
            <person name="Cui Y."/>
            <person name="Zhang H."/>
            <person name="O'Toole P.W."/>
        </authorList>
    </citation>
    <scope>NUCLEOTIDE SEQUENCE [LARGE SCALE GENOMIC DNA]</scope>
    <source>
        <strain evidence="10 11">DSM 15833</strain>
    </source>
</reference>
<keyword evidence="3 8" id="KW-0813">Transport</keyword>
<dbReference type="STRING" id="1423740.FC36_GL001213"/>
<feature type="transmembrane region" description="Helical" evidence="9">
    <location>
        <begin position="29"/>
        <end position="53"/>
    </location>
</feature>
<evidence type="ECO:0000256" key="3">
    <source>
        <dbReference type="ARBA" id="ARBA00022448"/>
    </source>
</evidence>
<accession>A0A0R1T8I0</accession>
<evidence type="ECO:0000313" key="11">
    <source>
        <dbReference type="Proteomes" id="UP000051048"/>
    </source>
</evidence>
<dbReference type="PIRSF" id="PIRSF005353">
    <property type="entry name" value="PbuG"/>
    <property type="match status" value="1"/>
</dbReference>
<dbReference type="Pfam" id="PF00860">
    <property type="entry name" value="Xan_ur_permease"/>
    <property type="match status" value="1"/>
</dbReference>
<gene>
    <name evidence="10" type="ORF">FC36_GL001213</name>
</gene>
<dbReference type="InterPro" id="IPR026033">
    <property type="entry name" value="Azg-like_bact_archaea"/>
</dbReference>
<dbReference type="InterPro" id="IPR045018">
    <property type="entry name" value="Azg-like"/>
</dbReference>
<dbReference type="PATRIC" id="fig|1423740.3.peg.1309"/>
<organism evidence="10 11">
    <name type="scientific">Ligilactobacillus equi DSM 15833 = JCM 10991</name>
    <dbReference type="NCBI Taxonomy" id="1423740"/>
    <lineage>
        <taxon>Bacteria</taxon>
        <taxon>Bacillati</taxon>
        <taxon>Bacillota</taxon>
        <taxon>Bacilli</taxon>
        <taxon>Lactobacillales</taxon>
        <taxon>Lactobacillaceae</taxon>
        <taxon>Ligilactobacillus</taxon>
    </lineage>
</organism>
<proteinExistence type="inferred from homology"/>
<evidence type="ECO:0000256" key="9">
    <source>
        <dbReference type="SAM" id="Phobius"/>
    </source>
</evidence>
<keyword evidence="7 8" id="KW-0472">Membrane</keyword>
<dbReference type="Proteomes" id="UP000051048">
    <property type="component" value="Unassembled WGS sequence"/>
</dbReference>
<feature type="transmembrane region" description="Helical" evidence="9">
    <location>
        <begin position="382"/>
        <end position="411"/>
    </location>
</feature>
<keyword evidence="4 8" id="KW-1003">Cell membrane</keyword>
<dbReference type="RefSeq" id="WP_025020522.1">
    <property type="nucleotide sequence ID" value="NZ_AZFH01000161.1"/>
</dbReference>
<evidence type="ECO:0000256" key="2">
    <source>
        <dbReference type="ARBA" id="ARBA00005697"/>
    </source>
</evidence>
<feature type="transmembrane region" description="Helical" evidence="9">
    <location>
        <begin position="423"/>
        <end position="441"/>
    </location>
</feature>
<feature type="transmembrane region" description="Helical" evidence="9">
    <location>
        <begin position="59"/>
        <end position="79"/>
    </location>
</feature>
<name>A0A0R1T8I0_9LACO</name>
<dbReference type="EMBL" id="AZFH01000161">
    <property type="protein sequence ID" value="KRL77805.1"/>
    <property type="molecule type" value="Genomic_DNA"/>
</dbReference>
<evidence type="ECO:0000313" key="10">
    <source>
        <dbReference type="EMBL" id="KRL77805.1"/>
    </source>
</evidence>
<evidence type="ECO:0000256" key="4">
    <source>
        <dbReference type="ARBA" id="ARBA00022475"/>
    </source>
</evidence>
<sequence length="444" mass="46438">MNAIKSYFFNVKDEDGNINTLNTSVKRELLAGFTTFISMCYILFVNPTVLGAAGMDKGAVFTATALSSAFGCLMMGIVAKYPIATAPSLGINAFFAYSVCVGMKIPWPTALAGAFIAAIIFIIMSATSLREAIINAIPQDLKYAISAGIGMFIAFIGLQGGGLIVKNSSTLVTLGSFAGQTWITVVGLIAIAILMVLNVPGAIFIGMAIATVFGVATGLTPMPSSVISAAPSLKPTFGQAIFHVTDINSFQLVIVILTFLLVAFFDTAGTLVGLTTQAGFIDKDGRIPRVGKALISDSSAMLVGTVLGTSPVGTYVESSAGIAVGGRSGLTAVTTGLLFIFGMFFSPLLAVVTTYVTAPALIIVGVLMAENLARVNWGKIEIAIPAFLIVAGMPLTYSIADGLALGVIMYPITMIAAKRGKEVPILMYVLFFVFLVFFWVLSRG</sequence>
<dbReference type="GO" id="GO:0005345">
    <property type="term" value="F:purine nucleobase transmembrane transporter activity"/>
    <property type="evidence" value="ECO:0007669"/>
    <property type="project" value="TreeGrafter"/>
</dbReference>
<comment type="caution">
    <text evidence="10">The sequence shown here is derived from an EMBL/GenBank/DDBJ whole genome shotgun (WGS) entry which is preliminary data.</text>
</comment>
<dbReference type="PANTHER" id="PTHR43337:SF11">
    <property type="entry name" value="GUANINE_HYPOXANTHINE PERMEASE PBUG"/>
    <property type="match status" value="1"/>
</dbReference>
<dbReference type="GO" id="GO:0005886">
    <property type="term" value="C:plasma membrane"/>
    <property type="evidence" value="ECO:0007669"/>
    <property type="project" value="UniProtKB-SubCell"/>
</dbReference>
<feature type="transmembrane region" description="Helical" evidence="9">
    <location>
        <begin position="348"/>
        <end position="370"/>
    </location>
</feature>
<comment type="subcellular location">
    <subcellularLocation>
        <location evidence="1 8">Cell membrane</location>
        <topology evidence="1 8">Multi-pass membrane protein</topology>
    </subcellularLocation>
</comment>
<dbReference type="PANTHER" id="PTHR43337">
    <property type="entry name" value="XANTHINE/URACIL PERMEASE C887.17-RELATED"/>
    <property type="match status" value="1"/>
</dbReference>
<feature type="transmembrane region" description="Helical" evidence="9">
    <location>
        <begin position="111"/>
        <end position="129"/>
    </location>
</feature>
<feature type="transmembrane region" description="Helical" evidence="9">
    <location>
        <begin position="141"/>
        <end position="165"/>
    </location>
</feature>
<evidence type="ECO:0000256" key="7">
    <source>
        <dbReference type="ARBA" id="ARBA00023136"/>
    </source>
</evidence>
<evidence type="ECO:0000256" key="6">
    <source>
        <dbReference type="ARBA" id="ARBA00022989"/>
    </source>
</evidence>
<feature type="transmembrane region" description="Helical" evidence="9">
    <location>
        <begin position="322"/>
        <end position="341"/>
    </location>
</feature>
<evidence type="ECO:0000256" key="5">
    <source>
        <dbReference type="ARBA" id="ARBA00022692"/>
    </source>
</evidence>
<dbReference type="AlphaFoldDB" id="A0A0R1T8I0"/>
<evidence type="ECO:0000256" key="1">
    <source>
        <dbReference type="ARBA" id="ARBA00004651"/>
    </source>
</evidence>
<keyword evidence="5 8" id="KW-0812">Transmembrane</keyword>